<dbReference type="InterPro" id="IPR036390">
    <property type="entry name" value="WH_DNA-bd_sf"/>
</dbReference>
<protein>
    <submittedName>
        <fullName evidence="5">GntR family transcriptional regulator</fullName>
    </submittedName>
</protein>
<dbReference type="InterPro" id="IPR036388">
    <property type="entry name" value="WH-like_DNA-bd_sf"/>
</dbReference>
<dbReference type="Gene3D" id="1.10.10.10">
    <property type="entry name" value="Winged helix-like DNA-binding domain superfamily/Winged helix DNA-binding domain"/>
    <property type="match status" value="1"/>
</dbReference>
<keyword evidence="1" id="KW-0805">Transcription regulation</keyword>
<evidence type="ECO:0000313" key="5">
    <source>
        <dbReference type="EMBL" id="MFE8695924.1"/>
    </source>
</evidence>
<dbReference type="SUPFAM" id="SSF46785">
    <property type="entry name" value="Winged helix' DNA-binding domain"/>
    <property type="match status" value="1"/>
</dbReference>
<dbReference type="PROSITE" id="PS50949">
    <property type="entry name" value="HTH_GNTR"/>
    <property type="match status" value="1"/>
</dbReference>
<dbReference type="Gene3D" id="1.20.120.530">
    <property type="entry name" value="GntR ligand-binding domain-like"/>
    <property type="match status" value="1"/>
</dbReference>
<evidence type="ECO:0000256" key="3">
    <source>
        <dbReference type="ARBA" id="ARBA00023163"/>
    </source>
</evidence>
<comment type="caution">
    <text evidence="5">The sequence shown here is derived from an EMBL/GenBank/DDBJ whole genome shotgun (WGS) entry which is preliminary data.</text>
</comment>
<sequence length="222" mass="26004">MIEKKLIQAILEGEYKSNEPLLPERELAIYFNVGRPTVREAIQRLERNGWITARKGMPAIVNDYWKHGNLMTIVNILQCYEEIPDVFIEYMLQLRISLTPSYVKQAVVHHPLKVIALFSQVEELKDDAKSYATYDWELQKELAQLSSNPIYLFIINSFTDIYIPMAEKYFAEPYHRSASRQYYGELLNAILKADIQAAEEMTKNMMEKSLQLWKTKTKESEK</sequence>
<dbReference type="CDD" id="cd07377">
    <property type="entry name" value="WHTH_GntR"/>
    <property type="match status" value="1"/>
</dbReference>
<organism evidence="5 6">
    <name type="scientific">Cytobacillus mangrovibacter</name>
    <dbReference type="NCBI Taxonomy" id="3299024"/>
    <lineage>
        <taxon>Bacteria</taxon>
        <taxon>Bacillati</taxon>
        <taxon>Bacillota</taxon>
        <taxon>Bacilli</taxon>
        <taxon>Bacillales</taxon>
        <taxon>Bacillaceae</taxon>
        <taxon>Cytobacillus</taxon>
    </lineage>
</organism>
<dbReference type="PANTHER" id="PTHR43537:SF52">
    <property type="entry name" value="FATTY ACID METABOLISM REGULATOR PROTEIN"/>
    <property type="match status" value="1"/>
</dbReference>
<dbReference type="PRINTS" id="PR00035">
    <property type="entry name" value="HTHGNTR"/>
</dbReference>
<keyword evidence="6" id="KW-1185">Reference proteome</keyword>
<proteinExistence type="predicted"/>
<name>A0ABW6JVL7_9BACI</name>
<dbReference type="Proteomes" id="UP001601058">
    <property type="component" value="Unassembled WGS sequence"/>
</dbReference>
<dbReference type="Pfam" id="PF07840">
    <property type="entry name" value="FadR_C"/>
    <property type="match status" value="1"/>
</dbReference>
<keyword evidence="2" id="KW-0238">DNA-binding</keyword>
<evidence type="ECO:0000256" key="2">
    <source>
        <dbReference type="ARBA" id="ARBA00023125"/>
    </source>
</evidence>
<evidence type="ECO:0000313" key="6">
    <source>
        <dbReference type="Proteomes" id="UP001601058"/>
    </source>
</evidence>
<dbReference type="EMBL" id="JBIACJ010000002">
    <property type="protein sequence ID" value="MFE8695924.1"/>
    <property type="molecule type" value="Genomic_DNA"/>
</dbReference>
<keyword evidence="3" id="KW-0804">Transcription</keyword>
<dbReference type="InterPro" id="IPR008920">
    <property type="entry name" value="TF_FadR/GntR_C"/>
</dbReference>
<dbReference type="PANTHER" id="PTHR43537">
    <property type="entry name" value="TRANSCRIPTIONAL REGULATOR, GNTR FAMILY"/>
    <property type="match status" value="1"/>
</dbReference>
<gene>
    <name evidence="5" type="ORF">ACFYKT_06030</name>
</gene>
<dbReference type="InterPro" id="IPR028374">
    <property type="entry name" value="FadR_C"/>
</dbReference>
<dbReference type="SUPFAM" id="SSF48008">
    <property type="entry name" value="GntR ligand-binding domain-like"/>
    <property type="match status" value="1"/>
</dbReference>
<dbReference type="RefSeq" id="WP_389217069.1">
    <property type="nucleotide sequence ID" value="NZ_JBIACJ010000002.1"/>
</dbReference>
<dbReference type="InterPro" id="IPR000524">
    <property type="entry name" value="Tscrpt_reg_HTH_GntR"/>
</dbReference>
<evidence type="ECO:0000259" key="4">
    <source>
        <dbReference type="PROSITE" id="PS50949"/>
    </source>
</evidence>
<accession>A0ABW6JVL7</accession>
<dbReference type="SMART" id="SM00345">
    <property type="entry name" value="HTH_GNTR"/>
    <property type="match status" value="1"/>
</dbReference>
<evidence type="ECO:0000256" key="1">
    <source>
        <dbReference type="ARBA" id="ARBA00023015"/>
    </source>
</evidence>
<dbReference type="Pfam" id="PF00392">
    <property type="entry name" value="GntR"/>
    <property type="match status" value="1"/>
</dbReference>
<feature type="domain" description="HTH gntR-type" evidence="4">
    <location>
        <begin position="1"/>
        <end position="64"/>
    </location>
</feature>
<reference evidence="5 6" key="1">
    <citation type="submission" date="2024-08" db="EMBL/GenBank/DDBJ databases">
        <title>Two novel Cytobacillus novel species.</title>
        <authorList>
            <person name="Liu G."/>
        </authorList>
    </citation>
    <scope>NUCLEOTIDE SEQUENCE [LARGE SCALE GENOMIC DNA]</scope>
    <source>
        <strain evidence="5 6">FJAT-53684</strain>
    </source>
</reference>